<accession>A0A1L9TPZ1</accession>
<feature type="domain" description="2EXR" evidence="1">
    <location>
        <begin position="4"/>
        <end position="121"/>
    </location>
</feature>
<dbReference type="GeneID" id="63768019"/>
<reference evidence="3" key="1">
    <citation type="journal article" date="2017" name="Genome Biol.">
        <title>Comparative genomics reveals high biological diversity and specific adaptations in the industrially and medically important fungal genus Aspergillus.</title>
        <authorList>
            <person name="de Vries R.P."/>
            <person name="Riley R."/>
            <person name="Wiebenga A."/>
            <person name="Aguilar-Osorio G."/>
            <person name="Amillis S."/>
            <person name="Uchima C.A."/>
            <person name="Anderluh G."/>
            <person name="Asadollahi M."/>
            <person name="Askin M."/>
            <person name="Barry K."/>
            <person name="Battaglia E."/>
            <person name="Bayram O."/>
            <person name="Benocci T."/>
            <person name="Braus-Stromeyer S.A."/>
            <person name="Caldana C."/>
            <person name="Canovas D."/>
            <person name="Cerqueira G.C."/>
            <person name="Chen F."/>
            <person name="Chen W."/>
            <person name="Choi C."/>
            <person name="Clum A."/>
            <person name="Dos Santos R.A."/>
            <person name="Damasio A.R."/>
            <person name="Diallinas G."/>
            <person name="Emri T."/>
            <person name="Fekete E."/>
            <person name="Flipphi M."/>
            <person name="Freyberg S."/>
            <person name="Gallo A."/>
            <person name="Gournas C."/>
            <person name="Habgood R."/>
            <person name="Hainaut M."/>
            <person name="Harispe M.L."/>
            <person name="Henrissat B."/>
            <person name="Hilden K.S."/>
            <person name="Hope R."/>
            <person name="Hossain A."/>
            <person name="Karabika E."/>
            <person name="Karaffa L."/>
            <person name="Karanyi Z."/>
            <person name="Krasevec N."/>
            <person name="Kuo A."/>
            <person name="Kusch H."/>
            <person name="LaButti K."/>
            <person name="Lagendijk E.L."/>
            <person name="Lapidus A."/>
            <person name="Levasseur A."/>
            <person name="Lindquist E."/>
            <person name="Lipzen A."/>
            <person name="Logrieco A.F."/>
            <person name="MacCabe A."/>
            <person name="Maekelae M.R."/>
            <person name="Malavazi I."/>
            <person name="Melin P."/>
            <person name="Meyer V."/>
            <person name="Mielnichuk N."/>
            <person name="Miskei M."/>
            <person name="Molnar A.P."/>
            <person name="Mule G."/>
            <person name="Ngan C.Y."/>
            <person name="Orejas M."/>
            <person name="Orosz E."/>
            <person name="Ouedraogo J.P."/>
            <person name="Overkamp K.M."/>
            <person name="Park H.-S."/>
            <person name="Perrone G."/>
            <person name="Piumi F."/>
            <person name="Punt P.J."/>
            <person name="Ram A.F."/>
            <person name="Ramon A."/>
            <person name="Rauscher S."/>
            <person name="Record E."/>
            <person name="Riano-Pachon D.M."/>
            <person name="Robert V."/>
            <person name="Roehrig J."/>
            <person name="Ruller R."/>
            <person name="Salamov A."/>
            <person name="Salih N.S."/>
            <person name="Samson R.A."/>
            <person name="Sandor E."/>
            <person name="Sanguinetti M."/>
            <person name="Schuetze T."/>
            <person name="Sepcic K."/>
            <person name="Shelest E."/>
            <person name="Sherlock G."/>
            <person name="Sophianopoulou V."/>
            <person name="Squina F.M."/>
            <person name="Sun H."/>
            <person name="Susca A."/>
            <person name="Todd R.B."/>
            <person name="Tsang A."/>
            <person name="Unkles S.E."/>
            <person name="van de Wiele N."/>
            <person name="van Rossen-Uffink D."/>
            <person name="Oliveira J.V."/>
            <person name="Vesth T.C."/>
            <person name="Visser J."/>
            <person name="Yu J.-H."/>
            <person name="Zhou M."/>
            <person name="Andersen M.R."/>
            <person name="Archer D.B."/>
            <person name="Baker S.E."/>
            <person name="Benoit I."/>
            <person name="Brakhage A.A."/>
            <person name="Braus G.H."/>
            <person name="Fischer R."/>
            <person name="Frisvad J.C."/>
            <person name="Goldman G.H."/>
            <person name="Houbraken J."/>
            <person name="Oakley B."/>
            <person name="Pocsi I."/>
            <person name="Scazzocchio C."/>
            <person name="Seiboth B."/>
            <person name="vanKuyk P.A."/>
            <person name="Wortman J."/>
            <person name="Dyer P.S."/>
            <person name="Grigoriev I.V."/>
        </authorList>
    </citation>
    <scope>NUCLEOTIDE SEQUENCE [LARGE SCALE GENOMIC DNA]</scope>
    <source>
        <strain evidence="3">CBS 593.65</strain>
    </source>
</reference>
<keyword evidence="3" id="KW-1185">Reference proteome</keyword>
<evidence type="ECO:0000313" key="2">
    <source>
        <dbReference type="EMBL" id="OJJ61490.1"/>
    </source>
</evidence>
<dbReference type="InterPro" id="IPR045518">
    <property type="entry name" value="2EXR"/>
</dbReference>
<name>A0A1L9TPZ1_9EURO</name>
<dbReference type="Proteomes" id="UP000184356">
    <property type="component" value="Unassembled WGS sequence"/>
</dbReference>
<evidence type="ECO:0000313" key="3">
    <source>
        <dbReference type="Proteomes" id="UP000184356"/>
    </source>
</evidence>
<proteinExistence type="predicted"/>
<dbReference type="EMBL" id="KV878584">
    <property type="protein sequence ID" value="OJJ61490.1"/>
    <property type="molecule type" value="Genomic_DNA"/>
</dbReference>
<organism evidence="2 3">
    <name type="scientific">Aspergillus sydowii CBS 593.65</name>
    <dbReference type="NCBI Taxonomy" id="1036612"/>
    <lineage>
        <taxon>Eukaryota</taxon>
        <taxon>Fungi</taxon>
        <taxon>Dikarya</taxon>
        <taxon>Ascomycota</taxon>
        <taxon>Pezizomycotina</taxon>
        <taxon>Eurotiomycetes</taxon>
        <taxon>Eurotiomycetidae</taxon>
        <taxon>Eurotiales</taxon>
        <taxon>Aspergillaceae</taxon>
        <taxon>Aspergillus</taxon>
        <taxon>Aspergillus subgen. Nidulantes</taxon>
    </lineage>
</organism>
<dbReference type="RefSeq" id="XP_040705296.1">
    <property type="nucleotide sequence ID" value="XM_040851946.1"/>
</dbReference>
<dbReference type="Pfam" id="PF20150">
    <property type="entry name" value="2EXR"/>
    <property type="match status" value="1"/>
</dbReference>
<dbReference type="OrthoDB" id="3546385at2759"/>
<dbReference type="AlphaFoldDB" id="A0A1L9TPZ1"/>
<protein>
    <recommendedName>
        <fullName evidence="1">2EXR domain-containing protein</fullName>
    </recommendedName>
</protein>
<gene>
    <name evidence="2" type="ORF">ASPSYDRAFT_88035</name>
</gene>
<sequence>MAQFSLFPSLPPEIRHQIWLEALSNHSKPGETPLFYFKKGNWRFRHLSREEPGWEPWDTNLIFEYMDDRLHPRRYDHPLFHVCWEARNAAQFWVRSRGEKDAAASPSLLMTRSFNPERDTLYVSGEDFTPFFAEPMEAPFDAEIYGMYTSYGPLWRRLALPFGLVKNNLTWLADLSVSGYDSIRVIYLIVEAEPDEFWQVQGMDRRERQWWELQSLEVAPDASFYCDDGREFHWSGYTPELDRYGLNDVLGTVATEMIKSEGARWKGLFEFRPARVVKKKCI</sequence>
<dbReference type="VEuPathDB" id="FungiDB:ASPSYDRAFT_88035"/>
<evidence type="ECO:0000259" key="1">
    <source>
        <dbReference type="Pfam" id="PF20150"/>
    </source>
</evidence>